<dbReference type="Gene3D" id="3.40.50.150">
    <property type="entry name" value="Vaccinia Virus protein VP39"/>
    <property type="match status" value="1"/>
</dbReference>
<feature type="domain" description="Methyltransferase" evidence="1">
    <location>
        <begin position="38"/>
        <end position="145"/>
    </location>
</feature>
<reference evidence="2 3" key="1">
    <citation type="submission" date="2023-11" db="EMBL/GenBank/DDBJ databases">
        <title>An acidophilic fungus is an integral part of prey digestion in a carnivorous sundew plant.</title>
        <authorList>
            <person name="Tsai I.J."/>
        </authorList>
    </citation>
    <scope>NUCLEOTIDE SEQUENCE [LARGE SCALE GENOMIC DNA]</scope>
    <source>
        <strain evidence="2">169a</strain>
    </source>
</reference>
<dbReference type="GO" id="GO:0008168">
    <property type="term" value="F:methyltransferase activity"/>
    <property type="evidence" value="ECO:0007669"/>
    <property type="project" value="UniProtKB-KW"/>
</dbReference>
<accession>A0AAQ3MBJ4</accession>
<keyword evidence="3" id="KW-1185">Reference proteome</keyword>
<dbReference type="Pfam" id="PF13847">
    <property type="entry name" value="Methyltransf_31"/>
    <property type="match status" value="1"/>
</dbReference>
<name>A0AAQ3MBJ4_9PEZI</name>
<dbReference type="CDD" id="cd02440">
    <property type="entry name" value="AdoMet_MTases"/>
    <property type="match status" value="1"/>
</dbReference>
<keyword evidence="2" id="KW-0489">Methyltransferase</keyword>
<dbReference type="PANTHER" id="PTHR43861">
    <property type="entry name" value="TRANS-ACONITATE 2-METHYLTRANSFERASE-RELATED"/>
    <property type="match status" value="1"/>
</dbReference>
<dbReference type="PANTHER" id="PTHR43861:SF1">
    <property type="entry name" value="TRANS-ACONITATE 2-METHYLTRANSFERASE"/>
    <property type="match status" value="1"/>
</dbReference>
<evidence type="ECO:0000313" key="2">
    <source>
        <dbReference type="EMBL" id="WPH04383.1"/>
    </source>
</evidence>
<protein>
    <submittedName>
        <fullName evidence="2">UbiE/COQ5 methyltransferase</fullName>
    </submittedName>
</protein>
<evidence type="ECO:0000259" key="1">
    <source>
        <dbReference type="Pfam" id="PF13847"/>
    </source>
</evidence>
<sequence length="272" mass="29882">MTKEKAVYSHGHHASVVNSHARRTAQNSAAFLLSHIKRTDQILDLGCGPGSITIDLAELVPEGQVRGVDAVASVLDQARSSAASRGVNNVTFESVDANALPYADGTFDIVFCHQLLQHVQDPVGILREMKRVCNPQGIVAARESIYSSFAWYPAHLQLSAWQEIYLKQAAANGGEPDAGKFLHAWAAEAGFKPADVQTSVTSWCYTGQTAKTWGDMWADRAIHSNFKPISIEKGFATEEDIQAIAKGWREWRDFEHAWFNVPSGEILCRNSS</sequence>
<dbReference type="InterPro" id="IPR025714">
    <property type="entry name" value="Methyltranfer_dom"/>
</dbReference>
<dbReference type="Proteomes" id="UP001303373">
    <property type="component" value="Chromosome 13"/>
</dbReference>
<gene>
    <name evidence="2" type="ORF">R9X50_00727400</name>
</gene>
<dbReference type="EMBL" id="CP138592">
    <property type="protein sequence ID" value="WPH04383.1"/>
    <property type="molecule type" value="Genomic_DNA"/>
</dbReference>
<dbReference type="AlphaFoldDB" id="A0AAQ3MBJ4"/>
<organism evidence="2 3">
    <name type="scientific">Acrodontium crateriforme</name>
    <dbReference type="NCBI Taxonomy" id="150365"/>
    <lineage>
        <taxon>Eukaryota</taxon>
        <taxon>Fungi</taxon>
        <taxon>Dikarya</taxon>
        <taxon>Ascomycota</taxon>
        <taxon>Pezizomycotina</taxon>
        <taxon>Dothideomycetes</taxon>
        <taxon>Dothideomycetidae</taxon>
        <taxon>Mycosphaerellales</taxon>
        <taxon>Teratosphaeriaceae</taxon>
        <taxon>Acrodontium</taxon>
    </lineage>
</organism>
<keyword evidence="2" id="KW-0808">Transferase</keyword>
<dbReference type="InterPro" id="IPR029063">
    <property type="entry name" value="SAM-dependent_MTases_sf"/>
</dbReference>
<proteinExistence type="predicted"/>
<dbReference type="SUPFAM" id="SSF53335">
    <property type="entry name" value="S-adenosyl-L-methionine-dependent methyltransferases"/>
    <property type="match status" value="1"/>
</dbReference>
<evidence type="ECO:0000313" key="3">
    <source>
        <dbReference type="Proteomes" id="UP001303373"/>
    </source>
</evidence>
<dbReference type="GO" id="GO:0032259">
    <property type="term" value="P:methylation"/>
    <property type="evidence" value="ECO:0007669"/>
    <property type="project" value="UniProtKB-KW"/>
</dbReference>